<dbReference type="Pfam" id="PF23247">
    <property type="entry name" value="LRR_RPS2"/>
    <property type="match status" value="1"/>
</dbReference>
<gene>
    <name evidence="3" type="ORF">GH714_004535</name>
</gene>
<dbReference type="InterPro" id="IPR057135">
    <property type="entry name" value="At4g27190-like_LRR"/>
</dbReference>
<protein>
    <recommendedName>
        <fullName evidence="2">Disease resistance protein At4g27190-like leucine-rich repeats domain-containing protein</fullName>
    </recommendedName>
</protein>
<dbReference type="AlphaFoldDB" id="A0A6A6N142"/>
<dbReference type="EMBL" id="JAAGAX010000003">
    <property type="protein sequence ID" value="KAF2318286.1"/>
    <property type="molecule type" value="Genomic_DNA"/>
</dbReference>
<dbReference type="SUPFAM" id="SSF52047">
    <property type="entry name" value="RNI-like"/>
    <property type="match status" value="1"/>
</dbReference>
<accession>A0A6A6N142</accession>
<dbReference type="InterPro" id="IPR032675">
    <property type="entry name" value="LRR_dom_sf"/>
</dbReference>
<name>A0A6A6N142_HEVBR</name>
<reference evidence="3 4" key="1">
    <citation type="journal article" date="2020" name="Mol. Plant">
        <title>The Chromosome-Based Rubber Tree Genome Provides New Insights into Spurge Genome Evolution and Rubber Biosynthesis.</title>
        <authorList>
            <person name="Liu J."/>
            <person name="Shi C."/>
            <person name="Shi C.C."/>
            <person name="Li W."/>
            <person name="Zhang Q.J."/>
            <person name="Zhang Y."/>
            <person name="Li K."/>
            <person name="Lu H.F."/>
            <person name="Shi C."/>
            <person name="Zhu S.T."/>
            <person name="Xiao Z.Y."/>
            <person name="Nan H."/>
            <person name="Yue Y."/>
            <person name="Zhu X.G."/>
            <person name="Wu Y."/>
            <person name="Hong X.N."/>
            <person name="Fan G.Y."/>
            <person name="Tong Y."/>
            <person name="Zhang D."/>
            <person name="Mao C.L."/>
            <person name="Liu Y.L."/>
            <person name="Hao S.J."/>
            <person name="Liu W.Q."/>
            <person name="Lv M.Q."/>
            <person name="Zhang H.B."/>
            <person name="Liu Y."/>
            <person name="Hu-Tang G.R."/>
            <person name="Wang J.P."/>
            <person name="Wang J.H."/>
            <person name="Sun Y.H."/>
            <person name="Ni S.B."/>
            <person name="Chen W.B."/>
            <person name="Zhang X.C."/>
            <person name="Jiao Y.N."/>
            <person name="Eichler E.E."/>
            <person name="Li G.H."/>
            <person name="Liu X."/>
            <person name="Gao L.Z."/>
        </authorList>
    </citation>
    <scope>NUCLEOTIDE SEQUENCE [LARGE SCALE GENOMIC DNA]</scope>
    <source>
        <strain evidence="4">cv. GT1</strain>
        <tissue evidence="3">Leaf</tissue>
    </source>
</reference>
<organism evidence="3 4">
    <name type="scientific">Hevea brasiliensis</name>
    <name type="common">Para rubber tree</name>
    <name type="synonym">Siphonia brasiliensis</name>
    <dbReference type="NCBI Taxonomy" id="3981"/>
    <lineage>
        <taxon>Eukaryota</taxon>
        <taxon>Viridiplantae</taxon>
        <taxon>Streptophyta</taxon>
        <taxon>Embryophyta</taxon>
        <taxon>Tracheophyta</taxon>
        <taxon>Spermatophyta</taxon>
        <taxon>Magnoliopsida</taxon>
        <taxon>eudicotyledons</taxon>
        <taxon>Gunneridae</taxon>
        <taxon>Pentapetalae</taxon>
        <taxon>rosids</taxon>
        <taxon>fabids</taxon>
        <taxon>Malpighiales</taxon>
        <taxon>Euphorbiaceae</taxon>
        <taxon>Crotonoideae</taxon>
        <taxon>Micrandreae</taxon>
        <taxon>Hevea</taxon>
    </lineage>
</organism>
<proteinExistence type="predicted"/>
<evidence type="ECO:0000313" key="3">
    <source>
        <dbReference type="EMBL" id="KAF2318286.1"/>
    </source>
</evidence>
<feature type="domain" description="Disease resistance protein At4g27190-like leucine-rich repeats" evidence="2">
    <location>
        <begin position="4"/>
        <end position="88"/>
    </location>
</feature>
<dbReference type="InterPro" id="IPR050905">
    <property type="entry name" value="Plant_NBS-LRR"/>
</dbReference>
<evidence type="ECO:0000313" key="4">
    <source>
        <dbReference type="Proteomes" id="UP000467840"/>
    </source>
</evidence>
<dbReference type="Proteomes" id="UP000467840">
    <property type="component" value="Chromosome 10"/>
</dbReference>
<dbReference type="PANTHER" id="PTHR33463">
    <property type="entry name" value="NB-ARC DOMAIN-CONTAINING PROTEIN-RELATED"/>
    <property type="match status" value="1"/>
</dbReference>
<evidence type="ECO:0000259" key="2">
    <source>
        <dbReference type="Pfam" id="PF23247"/>
    </source>
</evidence>
<evidence type="ECO:0000256" key="1">
    <source>
        <dbReference type="ARBA" id="ARBA00022821"/>
    </source>
</evidence>
<keyword evidence="4" id="KW-1185">Reference proteome</keyword>
<dbReference type="Gene3D" id="3.80.10.10">
    <property type="entry name" value="Ribonuclease Inhibitor"/>
    <property type="match status" value="1"/>
</dbReference>
<keyword evidence="1" id="KW-0611">Plant defense</keyword>
<sequence length="185" mass="21444">MQLTRRIFDLEGMNAVEGHDELVLWLQELHLIDLPKLRRLWNKDPRGILDFKNLRLLKVHNCSSLGNIFTLPMALELVKLECIEIKRCSSLEEIINKEGEEEGARDKTIFPSLHSIILEYLPSLVSFYSRSDVLNCPSLEKIEIIDCPKMETFSIKIPQHYGFFRMDLNSIEKVKLSKCPQGEMA</sequence>
<comment type="caution">
    <text evidence="3">The sequence shown here is derived from an EMBL/GenBank/DDBJ whole genome shotgun (WGS) entry which is preliminary data.</text>
</comment>
<dbReference type="PANTHER" id="PTHR33463:SF209">
    <property type="entry name" value="DISEASE RESISTANCE PROTEIN RPS2-LIKE"/>
    <property type="match status" value="1"/>
</dbReference>